<dbReference type="Gene3D" id="3.30.70.20">
    <property type="match status" value="2"/>
</dbReference>
<dbReference type="Gene3D" id="2.40.40.20">
    <property type="match status" value="1"/>
</dbReference>
<evidence type="ECO:0000256" key="2">
    <source>
        <dbReference type="ARBA" id="ARBA00022723"/>
    </source>
</evidence>
<sequence>MGRLTAAPDIGDVFLEAAFANSPFAGTFKAYLYEHLVRKGSIRNQEGWVQVFRPGVISGRAISGRSKRVTSPTVLDALHSMPEPVASKLVFIGTPSLRFFDGRGANLPWLCEIPDPLTQVAWQTPVRMHPKTLTEHKLTQGDIVQIRSKWGQLEAPVYETEGVRPNVVVMDIGQGHRTYGRYAQETGLNPVRLFPPEPEPISGGPRFCAHPASIHRTGRLMTLAHTDGSRIQHGRKIALSVSLAELKQKKTPEKPGLTMDDFPLTLPLPQGYHPARDIYPPHDHKDYRWSMVVDLDKCIGCAACAAACYAENNLGVVGVQRIIEGREMAWLRVERYHDPERMQKVMFLPMMCQHCDNAPCEAVCPVYAPHHSKEGLNNQIYNRCIGTRFCAQNCPYKVRRFNWFDWQWPEPLHLQLNPNVTVRSKGVMEKCSFCIQRIKAAHGVAKNEKRMIRDGEVVPACVQTCPTGALTFGNLMDKNSSVRTLVNDLRAYQVMGYLNTKPAVIYLKKVTQDV</sequence>
<evidence type="ECO:0000256" key="3">
    <source>
        <dbReference type="ARBA" id="ARBA00023004"/>
    </source>
</evidence>
<name>A0A8J6NY72_9BACT</name>
<dbReference type="InterPro" id="IPR006657">
    <property type="entry name" value="MoPterin_dinucl-bd_dom"/>
</dbReference>
<keyword evidence="2" id="KW-0479">Metal-binding</keyword>
<feature type="domain" description="4Fe-4S ferredoxin-type" evidence="5">
    <location>
        <begin position="343"/>
        <end position="374"/>
    </location>
</feature>
<proteinExistence type="predicted"/>
<dbReference type="SUPFAM" id="SSF54862">
    <property type="entry name" value="4Fe-4S ferredoxins"/>
    <property type="match status" value="1"/>
</dbReference>
<comment type="caution">
    <text evidence="6">The sequence shown here is derived from an EMBL/GenBank/DDBJ whole genome shotgun (WGS) entry which is preliminary data.</text>
</comment>
<evidence type="ECO:0000259" key="5">
    <source>
        <dbReference type="PROSITE" id="PS51379"/>
    </source>
</evidence>
<dbReference type="GO" id="GO:0043546">
    <property type="term" value="F:molybdopterin cofactor binding"/>
    <property type="evidence" value="ECO:0007669"/>
    <property type="project" value="InterPro"/>
</dbReference>
<dbReference type="GO" id="GO:0051539">
    <property type="term" value="F:4 iron, 4 sulfur cluster binding"/>
    <property type="evidence" value="ECO:0007669"/>
    <property type="project" value="UniProtKB-KW"/>
</dbReference>
<keyword evidence="3" id="KW-0408">Iron</keyword>
<dbReference type="Pfam" id="PF01568">
    <property type="entry name" value="Molydop_binding"/>
    <property type="match status" value="1"/>
</dbReference>
<keyword evidence="4" id="KW-0411">Iron-sulfur</keyword>
<gene>
    <name evidence="6" type="ORF">H8E23_13960</name>
</gene>
<dbReference type="EMBL" id="JACNJH010000196">
    <property type="protein sequence ID" value="MBC8362491.1"/>
    <property type="molecule type" value="Genomic_DNA"/>
</dbReference>
<feature type="domain" description="4Fe-4S ferredoxin-type" evidence="5">
    <location>
        <begin position="289"/>
        <end position="319"/>
    </location>
</feature>
<organism evidence="6 7">
    <name type="scientific">Candidatus Desulfatibia profunda</name>
    <dbReference type="NCBI Taxonomy" id="2841695"/>
    <lineage>
        <taxon>Bacteria</taxon>
        <taxon>Pseudomonadati</taxon>
        <taxon>Thermodesulfobacteriota</taxon>
        <taxon>Desulfobacteria</taxon>
        <taxon>Desulfobacterales</taxon>
        <taxon>Desulfobacterales incertae sedis</taxon>
        <taxon>Candidatus Desulfatibia</taxon>
    </lineage>
</organism>
<dbReference type="GO" id="GO:0016491">
    <property type="term" value="F:oxidoreductase activity"/>
    <property type="evidence" value="ECO:0007669"/>
    <property type="project" value="InterPro"/>
</dbReference>
<dbReference type="Pfam" id="PF12838">
    <property type="entry name" value="Fer4_7"/>
    <property type="match status" value="1"/>
</dbReference>
<dbReference type="InterPro" id="IPR050954">
    <property type="entry name" value="ET_IronSulfur_Cluster-Binding"/>
</dbReference>
<dbReference type="Proteomes" id="UP000603434">
    <property type="component" value="Unassembled WGS sequence"/>
</dbReference>
<evidence type="ECO:0000256" key="4">
    <source>
        <dbReference type="ARBA" id="ARBA00023014"/>
    </source>
</evidence>
<dbReference type="InterPro" id="IPR009010">
    <property type="entry name" value="Asp_de-COase-like_dom_sf"/>
</dbReference>
<dbReference type="PROSITE" id="PS51379">
    <property type="entry name" value="4FE4S_FER_2"/>
    <property type="match status" value="2"/>
</dbReference>
<keyword evidence="1" id="KW-0004">4Fe-4S</keyword>
<evidence type="ECO:0000313" key="7">
    <source>
        <dbReference type="Proteomes" id="UP000603434"/>
    </source>
</evidence>
<dbReference type="PANTHER" id="PTHR43177:SF3">
    <property type="entry name" value="PROTEIN NRFC HOMOLOG"/>
    <property type="match status" value="1"/>
</dbReference>
<dbReference type="GO" id="GO:0046872">
    <property type="term" value="F:metal ion binding"/>
    <property type="evidence" value="ECO:0007669"/>
    <property type="project" value="UniProtKB-KW"/>
</dbReference>
<dbReference type="PANTHER" id="PTHR43177">
    <property type="entry name" value="PROTEIN NRFC"/>
    <property type="match status" value="1"/>
</dbReference>
<protein>
    <submittedName>
        <fullName evidence="6">4Fe-4S dicluster domain-containing protein</fullName>
    </submittedName>
</protein>
<reference evidence="6 7" key="1">
    <citation type="submission" date="2020-08" db="EMBL/GenBank/DDBJ databases">
        <title>Bridging the membrane lipid divide: bacteria of the FCB group superphylum have the potential to synthesize archaeal ether lipids.</title>
        <authorList>
            <person name="Villanueva L."/>
            <person name="Von Meijenfeldt F.A.B."/>
            <person name="Westbye A.B."/>
            <person name="Yadav S."/>
            <person name="Hopmans E.C."/>
            <person name="Dutilh B.E."/>
            <person name="Sinninghe Damste J.S."/>
        </authorList>
    </citation>
    <scope>NUCLEOTIDE SEQUENCE [LARGE SCALE GENOMIC DNA]</scope>
    <source>
        <strain evidence="6">NIOZ-UU30</strain>
    </source>
</reference>
<evidence type="ECO:0000313" key="6">
    <source>
        <dbReference type="EMBL" id="MBC8362491.1"/>
    </source>
</evidence>
<accession>A0A8J6NY72</accession>
<dbReference type="CDD" id="cd10551">
    <property type="entry name" value="PsrB"/>
    <property type="match status" value="1"/>
</dbReference>
<evidence type="ECO:0000256" key="1">
    <source>
        <dbReference type="ARBA" id="ARBA00022485"/>
    </source>
</evidence>
<dbReference type="AlphaFoldDB" id="A0A8J6NY72"/>
<dbReference type="InterPro" id="IPR017896">
    <property type="entry name" value="4Fe4S_Fe-S-bd"/>
</dbReference>
<dbReference type="SUPFAM" id="SSF50692">
    <property type="entry name" value="ADC-like"/>
    <property type="match status" value="1"/>
</dbReference>